<evidence type="ECO:0000313" key="2">
    <source>
        <dbReference type="Proteomes" id="UP000034291"/>
    </source>
</evidence>
<evidence type="ECO:0000313" key="1">
    <source>
        <dbReference type="EMBL" id="KKK20692.1"/>
    </source>
</evidence>
<reference evidence="1 2" key="1">
    <citation type="submission" date="2015-02" db="EMBL/GenBank/DDBJ databases">
        <title>Draft Genome Sequences of Two Closely-Related Aflatoxigenic Aspergillus Species Obtained from the Cote d'Ivoire.</title>
        <authorList>
            <person name="Moore G.G."/>
            <person name="Beltz S.B."/>
            <person name="Mack B.M."/>
        </authorList>
    </citation>
    <scope>NUCLEOTIDE SEQUENCE [LARGE SCALE GENOMIC DNA]</scope>
    <source>
        <strain evidence="1 2">SRRC1468</strain>
    </source>
</reference>
<protein>
    <submittedName>
        <fullName evidence="1">Uncharacterized protein</fullName>
    </submittedName>
</protein>
<gene>
    <name evidence="1" type="ORF">ARAM_000351</name>
</gene>
<keyword evidence="2" id="KW-1185">Reference proteome</keyword>
<dbReference type="OrthoDB" id="4403049at2759"/>
<sequence length="219" mass="25155">MASLVDTEQVIHQALERFRTRMAVANRKFMQDPIDEIEARGLATERAKFRKMMDYRHFDDMINENAALSEHGDGADEARRENQILRLNLEKDLAGDGVIGDLVNKSMVTVGLHAEELEVKAGVIPDAPRIQDWAWRVVFLDPEPNTWGPRVLYGRRLRFDSIPEFLDWYSSWLDHLDARGLRSLQRHARRCDTDCEPDCEMHGQGLESFPLPGAVFPQV</sequence>
<comment type="caution">
    <text evidence="1">The sequence shown here is derived from an EMBL/GenBank/DDBJ whole genome shotgun (WGS) entry which is preliminary data.</text>
</comment>
<proteinExistence type="predicted"/>
<organism evidence="1 2">
    <name type="scientific">Aspergillus rambellii</name>
    <dbReference type="NCBI Taxonomy" id="308745"/>
    <lineage>
        <taxon>Eukaryota</taxon>
        <taxon>Fungi</taxon>
        <taxon>Dikarya</taxon>
        <taxon>Ascomycota</taxon>
        <taxon>Pezizomycotina</taxon>
        <taxon>Eurotiomycetes</taxon>
        <taxon>Eurotiomycetidae</taxon>
        <taxon>Eurotiales</taxon>
        <taxon>Aspergillaceae</taxon>
        <taxon>Aspergillus</taxon>
        <taxon>Aspergillus subgen. Nidulantes</taxon>
    </lineage>
</organism>
<name>A0A0F8XAR4_9EURO</name>
<dbReference type="EMBL" id="JZBS01001980">
    <property type="protein sequence ID" value="KKK20692.1"/>
    <property type="molecule type" value="Genomic_DNA"/>
</dbReference>
<accession>A0A0F8XAR4</accession>
<dbReference type="AlphaFoldDB" id="A0A0F8XAR4"/>
<dbReference type="Proteomes" id="UP000034291">
    <property type="component" value="Unassembled WGS sequence"/>
</dbReference>